<reference evidence="2 3" key="1">
    <citation type="submission" date="2019-11" db="EMBL/GenBank/DDBJ databases">
        <authorList>
            <person name="He Y."/>
        </authorList>
    </citation>
    <scope>NUCLEOTIDE SEQUENCE [LARGE SCALE GENOMIC DNA]</scope>
    <source>
        <strain evidence="2 3">SCSIO 58843</strain>
    </source>
</reference>
<evidence type="ECO:0000313" key="2">
    <source>
        <dbReference type="EMBL" id="QGG95726.1"/>
    </source>
</evidence>
<feature type="transmembrane region" description="Helical" evidence="1">
    <location>
        <begin position="69"/>
        <end position="93"/>
    </location>
</feature>
<evidence type="ECO:0000313" key="3">
    <source>
        <dbReference type="Proteomes" id="UP000334019"/>
    </source>
</evidence>
<sequence length="182" mass="18920">MDESHRTPHAHGVIAIYRDEASAQRAATALRSIGVSESSIRSRGPAGGDHATPTPLVEDHAAVVDAEKALFAGAAGTAIAMAVGAVIGLPFAFIEFLDWPFWLRAISTMTIGALMVGAVGIIAAPALVTRRPDQAAEGVKGVVLAVDDYSTQIAQVITNEKPVRIDLVDDGGQTLPNDTTGR</sequence>
<dbReference type="KEGG" id="atq:GH723_11805"/>
<name>A0A5Q2RMU1_9ACTN</name>
<keyword evidence="1" id="KW-0812">Transmembrane</keyword>
<keyword evidence="3" id="KW-1185">Reference proteome</keyword>
<protein>
    <submittedName>
        <fullName evidence="2">Uncharacterized protein</fullName>
    </submittedName>
</protein>
<evidence type="ECO:0000256" key="1">
    <source>
        <dbReference type="SAM" id="Phobius"/>
    </source>
</evidence>
<proteinExistence type="predicted"/>
<dbReference type="EMBL" id="CP045851">
    <property type="protein sequence ID" value="QGG95726.1"/>
    <property type="molecule type" value="Genomic_DNA"/>
</dbReference>
<keyword evidence="1" id="KW-0472">Membrane</keyword>
<dbReference type="Proteomes" id="UP000334019">
    <property type="component" value="Chromosome"/>
</dbReference>
<feature type="transmembrane region" description="Helical" evidence="1">
    <location>
        <begin position="105"/>
        <end position="128"/>
    </location>
</feature>
<keyword evidence="1" id="KW-1133">Transmembrane helix</keyword>
<dbReference type="AlphaFoldDB" id="A0A5Q2RMU1"/>
<gene>
    <name evidence="2" type="ORF">GH723_11805</name>
</gene>
<accession>A0A5Q2RMU1</accession>
<dbReference type="RefSeq" id="WP_153759832.1">
    <property type="nucleotide sequence ID" value="NZ_CP045851.1"/>
</dbReference>
<organism evidence="2 3">
    <name type="scientific">Actinomarinicola tropica</name>
    <dbReference type="NCBI Taxonomy" id="2789776"/>
    <lineage>
        <taxon>Bacteria</taxon>
        <taxon>Bacillati</taxon>
        <taxon>Actinomycetota</taxon>
        <taxon>Acidimicrobiia</taxon>
        <taxon>Acidimicrobiales</taxon>
        <taxon>Iamiaceae</taxon>
        <taxon>Actinomarinicola</taxon>
    </lineage>
</organism>